<dbReference type="AlphaFoldDB" id="A0AAN9PTQ7"/>
<dbReference type="Proteomes" id="UP001359559">
    <property type="component" value="Unassembled WGS sequence"/>
</dbReference>
<keyword evidence="1" id="KW-0472">Membrane</keyword>
<comment type="caution">
    <text evidence="2">The sequence shown here is derived from an EMBL/GenBank/DDBJ whole genome shotgun (WGS) entry which is preliminary data.</text>
</comment>
<keyword evidence="1" id="KW-1133">Transmembrane helix</keyword>
<reference evidence="2 3" key="1">
    <citation type="submission" date="2024-01" db="EMBL/GenBank/DDBJ databases">
        <title>The genomes of 5 underutilized Papilionoideae crops provide insights into root nodulation and disease resistance.</title>
        <authorList>
            <person name="Yuan L."/>
        </authorList>
    </citation>
    <scope>NUCLEOTIDE SEQUENCE [LARGE SCALE GENOMIC DNA]</scope>
    <source>
        <strain evidence="2">LY-2023</strain>
        <tissue evidence="2">Leaf</tissue>
    </source>
</reference>
<gene>
    <name evidence="2" type="ORF">RJT34_06788</name>
</gene>
<proteinExistence type="predicted"/>
<dbReference type="EMBL" id="JAYKXN010000002">
    <property type="protein sequence ID" value="KAK7309782.1"/>
    <property type="molecule type" value="Genomic_DNA"/>
</dbReference>
<protein>
    <submittedName>
        <fullName evidence="2">Uncharacterized protein</fullName>
    </submittedName>
</protein>
<feature type="transmembrane region" description="Helical" evidence="1">
    <location>
        <begin position="20"/>
        <end position="39"/>
    </location>
</feature>
<feature type="transmembrane region" description="Helical" evidence="1">
    <location>
        <begin position="94"/>
        <end position="115"/>
    </location>
</feature>
<name>A0AAN9PTQ7_CLITE</name>
<sequence>MKLWKYEEFQHDSSWTEQMASNHCILLCFMIEFVLGEIIHSSSAHNLGEESDNLDFDRKLDMVVEARVSNDVPTTNFILIHDNLEGPMGVPPEIFFFFICYLYFCFVSSSFFPFAL</sequence>
<keyword evidence="3" id="KW-1185">Reference proteome</keyword>
<keyword evidence="1" id="KW-0812">Transmembrane</keyword>
<accession>A0AAN9PTQ7</accession>
<evidence type="ECO:0000313" key="3">
    <source>
        <dbReference type="Proteomes" id="UP001359559"/>
    </source>
</evidence>
<evidence type="ECO:0000313" key="2">
    <source>
        <dbReference type="EMBL" id="KAK7309782.1"/>
    </source>
</evidence>
<organism evidence="2 3">
    <name type="scientific">Clitoria ternatea</name>
    <name type="common">Butterfly pea</name>
    <dbReference type="NCBI Taxonomy" id="43366"/>
    <lineage>
        <taxon>Eukaryota</taxon>
        <taxon>Viridiplantae</taxon>
        <taxon>Streptophyta</taxon>
        <taxon>Embryophyta</taxon>
        <taxon>Tracheophyta</taxon>
        <taxon>Spermatophyta</taxon>
        <taxon>Magnoliopsida</taxon>
        <taxon>eudicotyledons</taxon>
        <taxon>Gunneridae</taxon>
        <taxon>Pentapetalae</taxon>
        <taxon>rosids</taxon>
        <taxon>fabids</taxon>
        <taxon>Fabales</taxon>
        <taxon>Fabaceae</taxon>
        <taxon>Papilionoideae</taxon>
        <taxon>50 kb inversion clade</taxon>
        <taxon>NPAAA clade</taxon>
        <taxon>indigoferoid/millettioid clade</taxon>
        <taxon>Phaseoleae</taxon>
        <taxon>Clitoria</taxon>
    </lineage>
</organism>
<evidence type="ECO:0000256" key="1">
    <source>
        <dbReference type="SAM" id="Phobius"/>
    </source>
</evidence>